<proteinExistence type="predicted"/>
<dbReference type="KEGG" id="scl:sce1301"/>
<dbReference type="EMBL" id="AM746676">
    <property type="protein sequence ID" value="CAN91459.1"/>
    <property type="molecule type" value="Genomic_DNA"/>
</dbReference>
<dbReference type="Gene3D" id="3.40.50.2000">
    <property type="entry name" value="Glycogen Phosphorylase B"/>
    <property type="match status" value="2"/>
</dbReference>
<dbReference type="Pfam" id="PF13439">
    <property type="entry name" value="Glyco_transf_4"/>
    <property type="match status" value="1"/>
</dbReference>
<evidence type="ECO:0000313" key="4">
    <source>
        <dbReference type="EMBL" id="CAN91459.1"/>
    </source>
</evidence>
<name>A9F6Q8_SORC5</name>
<dbReference type="PANTHER" id="PTHR12526">
    <property type="entry name" value="GLYCOSYLTRANSFERASE"/>
    <property type="match status" value="1"/>
</dbReference>
<dbReference type="CDD" id="cd03798">
    <property type="entry name" value="GT4_WlbH-like"/>
    <property type="match status" value="1"/>
</dbReference>
<keyword evidence="5" id="KW-1185">Reference proteome</keyword>
<dbReference type="CAZy" id="GT4">
    <property type="family name" value="Glycosyltransferase Family 4"/>
</dbReference>
<dbReference type="STRING" id="448385.sce1301"/>
<evidence type="ECO:0000313" key="5">
    <source>
        <dbReference type="Proteomes" id="UP000002139"/>
    </source>
</evidence>
<dbReference type="Pfam" id="PF13692">
    <property type="entry name" value="Glyco_trans_1_4"/>
    <property type="match status" value="1"/>
</dbReference>
<organism evidence="4 5">
    <name type="scientific">Sorangium cellulosum (strain So ce56)</name>
    <name type="common">Polyangium cellulosum (strain So ce56)</name>
    <dbReference type="NCBI Taxonomy" id="448385"/>
    <lineage>
        <taxon>Bacteria</taxon>
        <taxon>Pseudomonadati</taxon>
        <taxon>Myxococcota</taxon>
        <taxon>Polyangia</taxon>
        <taxon>Polyangiales</taxon>
        <taxon>Polyangiaceae</taxon>
        <taxon>Sorangium</taxon>
    </lineage>
</organism>
<keyword evidence="1 4" id="KW-0328">Glycosyltransferase</keyword>
<evidence type="ECO:0000259" key="3">
    <source>
        <dbReference type="Pfam" id="PF13439"/>
    </source>
</evidence>
<dbReference type="Proteomes" id="UP000002139">
    <property type="component" value="Chromosome"/>
</dbReference>
<dbReference type="GO" id="GO:0016757">
    <property type="term" value="F:glycosyltransferase activity"/>
    <property type="evidence" value="ECO:0007669"/>
    <property type="project" value="UniProtKB-KW"/>
</dbReference>
<evidence type="ECO:0000256" key="2">
    <source>
        <dbReference type="ARBA" id="ARBA00022679"/>
    </source>
</evidence>
<gene>
    <name evidence="4" type="ordered locus">sce1301</name>
</gene>
<dbReference type="AlphaFoldDB" id="A9F6Q8"/>
<sequence>MTGERAMKVLVFTHHYPSTRLPTMAPYSYHTYRALARRCELRLVAPIPWWTRARGASRELFGGTREAHTGIDALFPTYWSVPGLPSLHARALRASLGRTMAGLRREFPYDAILAAWAYPDTVAAEAFAREAGVPVVTTVLGSDINEQPRNPALRAQIAPALQRCARVVAVSGALGERLVELGVPRERVVVQLNAVDGARFAIRDRAEPRRRFGVPADAKVVLYAGYHVPEKGVDVLVEAMAHLDRAGRRDIHLMMVGGGELLEPLRAKVSALGLGDRVRLFGWALPVEIPDYMAACDVFCLPSRREGCPNVVLEALASGRPVVGTRVGGVPELVREGQGGNGFLVPPGDPGALGAALARALDTAWEPEALRGSVGALSWDVVGERYHALLKEVLGEQRGRGPC</sequence>
<dbReference type="EC" id="2.4.1.-" evidence="4"/>
<accession>A9F6Q8</accession>
<protein>
    <submittedName>
        <fullName evidence="4">Glycosyltransferase</fullName>
        <ecNumber evidence="4">2.4.1.-</ecNumber>
    </submittedName>
</protein>
<dbReference type="InterPro" id="IPR028098">
    <property type="entry name" value="Glyco_trans_4-like_N"/>
</dbReference>
<dbReference type="PANTHER" id="PTHR12526:SF510">
    <property type="entry name" value="D-INOSITOL 3-PHOSPHATE GLYCOSYLTRANSFERASE"/>
    <property type="match status" value="1"/>
</dbReference>
<feature type="domain" description="Glycosyltransferase subfamily 4-like N-terminal" evidence="3">
    <location>
        <begin position="27"/>
        <end position="196"/>
    </location>
</feature>
<dbReference type="eggNOG" id="COG0438">
    <property type="taxonomic scope" value="Bacteria"/>
</dbReference>
<dbReference type="SUPFAM" id="SSF53756">
    <property type="entry name" value="UDP-Glycosyltransferase/glycogen phosphorylase"/>
    <property type="match status" value="1"/>
</dbReference>
<dbReference type="HOGENOM" id="CLU_009583_2_4_7"/>
<keyword evidence="2 4" id="KW-0808">Transferase</keyword>
<dbReference type="BioCyc" id="SCEL448385:SCE_RS06735-MONOMER"/>
<reference evidence="4 5" key="1">
    <citation type="journal article" date="2007" name="Nat. Biotechnol.">
        <title>Complete genome sequence of the myxobacterium Sorangium cellulosum.</title>
        <authorList>
            <person name="Schneiker S."/>
            <person name="Perlova O."/>
            <person name="Kaiser O."/>
            <person name="Gerth K."/>
            <person name="Alici A."/>
            <person name="Altmeyer M.O."/>
            <person name="Bartels D."/>
            <person name="Bekel T."/>
            <person name="Beyer S."/>
            <person name="Bode E."/>
            <person name="Bode H.B."/>
            <person name="Bolten C.J."/>
            <person name="Choudhuri J.V."/>
            <person name="Doss S."/>
            <person name="Elnakady Y.A."/>
            <person name="Frank B."/>
            <person name="Gaigalat L."/>
            <person name="Goesmann A."/>
            <person name="Groeger C."/>
            <person name="Gross F."/>
            <person name="Jelsbak L."/>
            <person name="Jelsbak L."/>
            <person name="Kalinowski J."/>
            <person name="Kegler C."/>
            <person name="Knauber T."/>
            <person name="Konietzny S."/>
            <person name="Kopp M."/>
            <person name="Krause L."/>
            <person name="Krug D."/>
            <person name="Linke B."/>
            <person name="Mahmud T."/>
            <person name="Martinez-Arias R."/>
            <person name="McHardy A.C."/>
            <person name="Merai M."/>
            <person name="Meyer F."/>
            <person name="Mormann S."/>
            <person name="Munoz-Dorado J."/>
            <person name="Perez J."/>
            <person name="Pradella S."/>
            <person name="Rachid S."/>
            <person name="Raddatz G."/>
            <person name="Rosenau F."/>
            <person name="Rueckert C."/>
            <person name="Sasse F."/>
            <person name="Scharfe M."/>
            <person name="Schuster S.C."/>
            <person name="Suen G."/>
            <person name="Treuner-Lange A."/>
            <person name="Velicer G.J."/>
            <person name="Vorholter F.-J."/>
            <person name="Weissman K.J."/>
            <person name="Welch R.D."/>
            <person name="Wenzel S.C."/>
            <person name="Whitworth D.E."/>
            <person name="Wilhelm S."/>
            <person name="Wittmann C."/>
            <person name="Bloecker H."/>
            <person name="Puehler A."/>
            <person name="Mueller R."/>
        </authorList>
    </citation>
    <scope>NUCLEOTIDE SEQUENCE [LARGE SCALE GENOMIC DNA]</scope>
    <source>
        <strain evidence="5">So ce56</strain>
    </source>
</reference>
<evidence type="ECO:0000256" key="1">
    <source>
        <dbReference type="ARBA" id="ARBA00022676"/>
    </source>
</evidence>